<keyword evidence="1" id="KW-1133">Transmembrane helix</keyword>
<dbReference type="EMBL" id="ADVG01000001">
    <property type="protein sequence ID" value="EFH89923.1"/>
    <property type="molecule type" value="Genomic_DNA"/>
</dbReference>
<dbReference type="InParanoid" id="D6TCA6"/>
<evidence type="ECO:0000256" key="1">
    <source>
        <dbReference type="SAM" id="Phobius"/>
    </source>
</evidence>
<dbReference type="Proteomes" id="UP000004508">
    <property type="component" value="Unassembled WGS sequence"/>
</dbReference>
<proteinExistence type="predicted"/>
<reference evidence="2 3" key="1">
    <citation type="journal article" date="2011" name="Stand. Genomic Sci.">
        <title>Non-contiguous finished genome sequence and contextual data of the filamentous soil bacterium Ktedonobacter racemifer type strain (SOSP1-21).</title>
        <authorList>
            <person name="Chang Y.J."/>
            <person name="Land M."/>
            <person name="Hauser L."/>
            <person name="Chertkov O."/>
            <person name="Del Rio T.G."/>
            <person name="Nolan M."/>
            <person name="Copeland A."/>
            <person name="Tice H."/>
            <person name="Cheng J.F."/>
            <person name="Lucas S."/>
            <person name="Han C."/>
            <person name="Goodwin L."/>
            <person name="Pitluck S."/>
            <person name="Ivanova N."/>
            <person name="Ovchinikova G."/>
            <person name="Pati A."/>
            <person name="Chen A."/>
            <person name="Palaniappan K."/>
            <person name="Mavromatis K."/>
            <person name="Liolios K."/>
            <person name="Brettin T."/>
            <person name="Fiebig A."/>
            <person name="Rohde M."/>
            <person name="Abt B."/>
            <person name="Goker M."/>
            <person name="Detter J.C."/>
            <person name="Woyke T."/>
            <person name="Bristow J."/>
            <person name="Eisen J.A."/>
            <person name="Markowitz V."/>
            <person name="Hugenholtz P."/>
            <person name="Kyrpides N.C."/>
            <person name="Klenk H.P."/>
            <person name="Lapidus A."/>
        </authorList>
    </citation>
    <scope>NUCLEOTIDE SEQUENCE [LARGE SCALE GENOMIC DNA]</scope>
    <source>
        <strain evidence="3">DSM 44963</strain>
    </source>
</reference>
<feature type="transmembrane region" description="Helical" evidence="1">
    <location>
        <begin position="7"/>
        <end position="28"/>
    </location>
</feature>
<evidence type="ECO:0000313" key="2">
    <source>
        <dbReference type="EMBL" id="EFH89923.1"/>
    </source>
</evidence>
<keyword evidence="1" id="KW-0812">Transmembrane</keyword>
<name>D6TCA6_KTERA</name>
<accession>D6TCA6</accession>
<evidence type="ECO:0000313" key="3">
    <source>
        <dbReference type="Proteomes" id="UP000004508"/>
    </source>
</evidence>
<sequence>MLKKRIWNFIFVGIYFGEGFLLLFSAITGTPRTTFNPILGCIICFALGIGWFYATIYKKYQK</sequence>
<comment type="caution">
    <text evidence="2">The sequence shown here is derived from an EMBL/GenBank/DDBJ whole genome shotgun (WGS) entry which is preliminary data.</text>
</comment>
<dbReference type="AlphaFoldDB" id="D6TCA6"/>
<feature type="transmembrane region" description="Helical" evidence="1">
    <location>
        <begin position="34"/>
        <end position="54"/>
    </location>
</feature>
<keyword evidence="1" id="KW-0472">Membrane</keyword>
<protein>
    <submittedName>
        <fullName evidence="2">Uncharacterized protein</fullName>
    </submittedName>
</protein>
<gene>
    <name evidence="2" type="ORF">Krac_11512</name>
</gene>
<organism evidence="2 3">
    <name type="scientific">Ktedonobacter racemifer DSM 44963</name>
    <dbReference type="NCBI Taxonomy" id="485913"/>
    <lineage>
        <taxon>Bacteria</taxon>
        <taxon>Bacillati</taxon>
        <taxon>Chloroflexota</taxon>
        <taxon>Ktedonobacteria</taxon>
        <taxon>Ktedonobacterales</taxon>
        <taxon>Ktedonobacteraceae</taxon>
        <taxon>Ktedonobacter</taxon>
    </lineage>
</organism>
<keyword evidence="3" id="KW-1185">Reference proteome</keyword>